<gene>
    <name evidence="2" type="ORF">J7S33_14660</name>
</gene>
<accession>A0A8T8I5I3</accession>
<sequence length="165" mass="16682">VLVDGRLPVTVVTGLPVRATHVDLELTPAPGPPPPPRRTAGDPPANGPEPDLARVVGTVLDAGGRPVPEGSPVPRGRGVFDLTLDGRSGERGAGLAGLAGFTVRLDDERIATVPTDLGGPGVAGSFRLALDTGGLSAGPHTIEVRLYGAAADVRPSSAFVSFFLS</sequence>
<evidence type="ECO:0000256" key="1">
    <source>
        <dbReference type="SAM" id="MobiDB-lite"/>
    </source>
</evidence>
<evidence type="ECO:0000313" key="2">
    <source>
        <dbReference type="EMBL" id="QTR05680.1"/>
    </source>
</evidence>
<dbReference type="AlphaFoldDB" id="A0A8T8I5I3"/>
<organism evidence="2 3">
    <name type="scientific">Saccharothrix algeriensis</name>
    <dbReference type="NCBI Taxonomy" id="173560"/>
    <lineage>
        <taxon>Bacteria</taxon>
        <taxon>Bacillati</taxon>
        <taxon>Actinomycetota</taxon>
        <taxon>Actinomycetes</taxon>
        <taxon>Pseudonocardiales</taxon>
        <taxon>Pseudonocardiaceae</taxon>
        <taxon>Saccharothrix</taxon>
    </lineage>
</organism>
<reference evidence="2" key="1">
    <citation type="submission" date="2021-04" db="EMBL/GenBank/DDBJ databases">
        <title>Saccharothrix algeriensis WGS.</title>
        <authorList>
            <person name="Stuskova K."/>
            <person name="Hakalova E."/>
            <person name="Tebbal A.B."/>
            <person name="Eichmeier A."/>
        </authorList>
    </citation>
    <scope>NUCLEOTIDE SEQUENCE</scope>
    <source>
        <strain evidence="2">NRRL B-24137</strain>
    </source>
</reference>
<dbReference type="EMBL" id="CP072788">
    <property type="protein sequence ID" value="QTR05680.1"/>
    <property type="molecule type" value="Genomic_DNA"/>
</dbReference>
<name>A0A8T8I5I3_9PSEU</name>
<protein>
    <submittedName>
        <fullName evidence="2">Uncharacterized protein</fullName>
    </submittedName>
</protein>
<feature type="non-terminal residue" evidence="2">
    <location>
        <position position="1"/>
    </location>
</feature>
<dbReference type="Proteomes" id="UP000671828">
    <property type="component" value="Chromosome"/>
</dbReference>
<proteinExistence type="predicted"/>
<feature type="region of interest" description="Disordered" evidence="1">
    <location>
        <begin position="23"/>
        <end position="51"/>
    </location>
</feature>
<evidence type="ECO:0000313" key="3">
    <source>
        <dbReference type="Proteomes" id="UP000671828"/>
    </source>
</evidence>